<feature type="chain" id="PRO_5011109114" description="Lipoprotein SmpA/OmlA domain-containing protein" evidence="2">
    <location>
        <begin position="23"/>
        <end position="85"/>
    </location>
</feature>
<dbReference type="RefSeq" id="WP_006799522.1">
    <property type="nucleotide sequence ID" value="NZ_LT599032.1"/>
</dbReference>
<gene>
    <name evidence="3" type="ORF">KL86DYS1_10655</name>
</gene>
<dbReference type="EMBL" id="FLUM01000001">
    <property type="protein sequence ID" value="SBV92612.1"/>
    <property type="molecule type" value="Genomic_DNA"/>
</dbReference>
<proteinExistence type="predicted"/>
<protein>
    <recommendedName>
        <fullName evidence="4">Lipoprotein SmpA/OmlA domain-containing protein</fullName>
    </recommendedName>
</protein>
<reference evidence="3" key="1">
    <citation type="submission" date="2016-04" db="EMBL/GenBank/DDBJ databases">
        <authorList>
            <person name="Evans L.H."/>
            <person name="Alamgir A."/>
            <person name="Owens N."/>
            <person name="Weber N.D."/>
            <person name="Virtaneva K."/>
            <person name="Barbian K."/>
            <person name="Babar A."/>
            <person name="Rosenke K."/>
        </authorList>
    </citation>
    <scope>NUCLEOTIDE SEQUENCE</scope>
    <source>
        <strain evidence="3">86-1</strain>
    </source>
</reference>
<organism evidence="3">
    <name type="scientific">uncultured Dysgonomonas sp</name>
    <dbReference type="NCBI Taxonomy" id="206096"/>
    <lineage>
        <taxon>Bacteria</taxon>
        <taxon>Pseudomonadati</taxon>
        <taxon>Bacteroidota</taxon>
        <taxon>Bacteroidia</taxon>
        <taxon>Bacteroidales</taxon>
        <taxon>Dysgonomonadaceae</taxon>
        <taxon>Dysgonomonas</taxon>
        <taxon>environmental samples</taxon>
    </lineage>
</organism>
<evidence type="ECO:0000256" key="1">
    <source>
        <dbReference type="ARBA" id="ARBA00022729"/>
    </source>
</evidence>
<keyword evidence="1 2" id="KW-0732">Signal</keyword>
<accession>A0A212IZI2</accession>
<feature type="signal peptide" evidence="2">
    <location>
        <begin position="1"/>
        <end position="22"/>
    </location>
</feature>
<dbReference type="AlphaFoldDB" id="A0A212IZI2"/>
<dbReference type="PROSITE" id="PS51257">
    <property type="entry name" value="PROKAR_LIPOPROTEIN"/>
    <property type="match status" value="1"/>
</dbReference>
<evidence type="ECO:0000256" key="2">
    <source>
        <dbReference type="SAM" id="SignalP"/>
    </source>
</evidence>
<sequence length="85" mass="10049">MKKLLFVLFAAAMLTACGTAYNTQLKQVQLGMTPQQIVTLMGDKYTVVEQKDNNNQTIMYKDKFKNEWYFQFVDGSLYKWYKEKE</sequence>
<dbReference type="Gene3D" id="3.30.1450.10">
    <property type="match status" value="1"/>
</dbReference>
<evidence type="ECO:0000313" key="3">
    <source>
        <dbReference type="EMBL" id="SBV92612.1"/>
    </source>
</evidence>
<name>A0A212IZI2_9BACT</name>
<dbReference type="InterPro" id="IPR037873">
    <property type="entry name" value="BamE-like"/>
</dbReference>
<evidence type="ECO:0008006" key="4">
    <source>
        <dbReference type="Google" id="ProtNLM"/>
    </source>
</evidence>